<organism evidence="1">
    <name type="scientific">viral metagenome</name>
    <dbReference type="NCBI Taxonomy" id="1070528"/>
    <lineage>
        <taxon>unclassified sequences</taxon>
        <taxon>metagenomes</taxon>
        <taxon>organismal metagenomes</taxon>
    </lineage>
</organism>
<protein>
    <submittedName>
        <fullName evidence="1">Uncharacterized protein</fullName>
    </submittedName>
</protein>
<sequence length="83" mass="9713">MARQRKFKCGNRVKYVSRIYGDELFNPVWGGKYGKVGGTITYFCAESDTIIVHWDNRYKNDYCINDLELIHEQTQLNLFGGEK</sequence>
<name>A0A6M3JGI6_9ZZZZ</name>
<accession>A0A6M3JGI6</accession>
<reference evidence="1" key="1">
    <citation type="submission" date="2020-03" db="EMBL/GenBank/DDBJ databases">
        <title>The deep terrestrial virosphere.</title>
        <authorList>
            <person name="Holmfeldt K."/>
            <person name="Nilsson E."/>
            <person name="Simone D."/>
            <person name="Lopez-Fernandez M."/>
            <person name="Wu X."/>
            <person name="de Brujin I."/>
            <person name="Lundin D."/>
            <person name="Andersson A."/>
            <person name="Bertilsson S."/>
            <person name="Dopson M."/>
        </authorList>
    </citation>
    <scope>NUCLEOTIDE SEQUENCE</scope>
    <source>
        <strain evidence="1">MM415A05268</strain>
    </source>
</reference>
<dbReference type="EMBL" id="MT141666">
    <property type="protein sequence ID" value="QJA68976.1"/>
    <property type="molecule type" value="Genomic_DNA"/>
</dbReference>
<proteinExistence type="predicted"/>
<gene>
    <name evidence="1" type="ORF">MM415A05268_0006</name>
</gene>
<dbReference type="AlphaFoldDB" id="A0A6M3JGI6"/>
<evidence type="ECO:0000313" key="1">
    <source>
        <dbReference type="EMBL" id="QJA68976.1"/>
    </source>
</evidence>